<accession>A0A6A6E149</accession>
<dbReference type="CDD" id="cd02181">
    <property type="entry name" value="GH16_fungal_Lam16A_glucanase"/>
    <property type="match status" value="1"/>
</dbReference>
<comment type="catalytic activity">
    <reaction evidence="1">
        <text>Endohydrolysis of (1-&gt;3)- or (1-&gt;4)-linkages in beta-D-glucans when the glucose residue whose reducing group is involved in the linkage to be hydrolyzed is itself substituted at C-3.</text>
        <dbReference type="EC" id="3.2.1.6"/>
    </reaction>
</comment>
<dbReference type="InterPro" id="IPR000757">
    <property type="entry name" value="Beta-glucanase-like"/>
</dbReference>
<evidence type="ECO:0000256" key="6">
    <source>
        <dbReference type="SAM" id="SignalP"/>
    </source>
</evidence>
<evidence type="ECO:0000256" key="1">
    <source>
        <dbReference type="ARBA" id="ARBA00000124"/>
    </source>
</evidence>
<dbReference type="GO" id="GO:0009251">
    <property type="term" value="P:glucan catabolic process"/>
    <property type="evidence" value="ECO:0007669"/>
    <property type="project" value="TreeGrafter"/>
</dbReference>
<organism evidence="8 9">
    <name type="scientific">Zopfia rhizophila CBS 207.26</name>
    <dbReference type="NCBI Taxonomy" id="1314779"/>
    <lineage>
        <taxon>Eukaryota</taxon>
        <taxon>Fungi</taxon>
        <taxon>Dikarya</taxon>
        <taxon>Ascomycota</taxon>
        <taxon>Pezizomycotina</taxon>
        <taxon>Dothideomycetes</taxon>
        <taxon>Dothideomycetes incertae sedis</taxon>
        <taxon>Zopfiaceae</taxon>
        <taxon>Zopfia</taxon>
    </lineage>
</organism>
<keyword evidence="6" id="KW-0732">Signal</keyword>
<dbReference type="FunFam" id="2.60.120.200:FF:000114">
    <property type="entry name" value="Probable endo-1,3(4)-beta-glucanase NFIA_089530"/>
    <property type="match status" value="1"/>
</dbReference>
<evidence type="ECO:0000256" key="3">
    <source>
        <dbReference type="ARBA" id="ARBA00012599"/>
    </source>
</evidence>
<dbReference type="SUPFAM" id="SSF49899">
    <property type="entry name" value="Concanavalin A-like lectins/glucanases"/>
    <property type="match status" value="1"/>
</dbReference>
<name>A0A6A6E149_9PEZI</name>
<feature type="domain" description="GH16" evidence="7">
    <location>
        <begin position="16"/>
        <end position="287"/>
    </location>
</feature>
<dbReference type="OrthoDB" id="192832at2759"/>
<evidence type="ECO:0000313" key="9">
    <source>
        <dbReference type="Proteomes" id="UP000800200"/>
    </source>
</evidence>
<dbReference type="Proteomes" id="UP000800200">
    <property type="component" value="Unassembled WGS sequence"/>
</dbReference>
<feature type="signal peptide" evidence="6">
    <location>
        <begin position="1"/>
        <end position="24"/>
    </location>
</feature>
<dbReference type="PANTHER" id="PTHR10963">
    <property type="entry name" value="GLYCOSYL HYDROLASE-RELATED"/>
    <property type="match status" value="1"/>
</dbReference>
<dbReference type="InterPro" id="IPR050546">
    <property type="entry name" value="Glycosyl_Hydrlase_16"/>
</dbReference>
<reference evidence="8" key="1">
    <citation type="journal article" date="2020" name="Stud. Mycol.">
        <title>101 Dothideomycetes genomes: a test case for predicting lifestyles and emergence of pathogens.</title>
        <authorList>
            <person name="Haridas S."/>
            <person name="Albert R."/>
            <person name="Binder M."/>
            <person name="Bloem J."/>
            <person name="Labutti K."/>
            <person name="Salamov A."/>
            <person name="Andreopoulos B."/>
            <person name="Baker S."/>
            <person name="Barry K."/>
            <person name="Bills G."/>
            <person name="Bluhm B."/>
            <person name="Cannon C."/>
            <person name="Castanera R."/>
            <person name="Culley D."/>
            <person name="Daum C."/>
            <person name="Ezra D."/>
            <person name="Gonzalez J."/>
            <person name="Henrissat B."/>
            <person name="Kuo A."/>
            <person name="Liang C."/>
            <person name="Lipzen A."/>
            <person name="Lutzoni F."/>
            <person name="Magnuson J."/>
            <person name="Mondo S."/>
            <person name="Nolan M."/>
            <person name="Ohm R."/>
            <person name="Pangilinan J."/>
            <person name="Park H.-J."/>
            <person name="Ramirez L."/>
            <person name="Alfaro M."/>
            <person name="Sun H."/>
            <person name="Tritt A."/>
            <person name="Yoshinaga Y."/>
            <person name="Zwiers L.-H."/>
            <person name="Turgeon B."/>
            <person name="Goodwin S."/>
            <person name="Spatafora J."/>
            <person name="Crous P."/>
            <person name="Grigoriev I."/>
        </authorList>
    </citation>
    <scope>NUCLEOTIDE SEQUENCE</scope>
    <source>
        <strain evidence="8">CBS 207.26</strain>
    </source>
</reference>
<gene>
    <name evidence="8" type="ORF">K469DRAFT_579988</name>
</gene>
<evidence type="ECO:0000256" key="2">
    <source>
        <dbReference type="ARBA" id="ARBA00006865"/>
    </source>
</evidence>
<evidence type="ECO:0000259" key="7">
    <source>
        <dbReference type="PROSITE" id="PS51762"/>
    </source>
</evidence>
<comment type="similarity">
    <text evidence="2">Belongs to the glycosyl hydrolase 16 family.</text>
</comment>
<sequence length="322" mass="34942">MHQVHLYFAALLLTACTWPVTVSAVYTLVDTFAGPSFFSGFNFFTRSDPTHGFVRYLSQNDAQSQGLISSSGSSAYMGVDSKNQAPNGRASVRIESKKLYQRGLFILDLAHMPASTCAGTWPAFWSFGPEKTWPANGEIVDIIEGVHTNTVNAMSLHTSDGCSIDGNGMLGKVVTKNCFINAVGQSGNAGCGIESSLSTSFGTPFNQAAGGVYAMEWTSSFIKMWYFPRNAIPVDVSSNSPDPGKWGTLQANFAGACNFDQHFVNHQIILDTTFCGDWAGAVWDSNPTCKALAANCNDYVAKNPAAFAESYWRFNSLRVFRQ</sequence>
<dbReference type="PROSITE" id="PS51762">
    <property type="entry name" value="GH16_2"/>
    <property type="match status" value="1"/>
</dbReference>
<proteinExistence type="inferred from homology"/>
<protein>
    <recommendedName>
        <fullName evidence="3">endo-1,3(4)-beta-glucanase</fullName>
        <ecNumber evidence="3">3.2.1.6</ecNumber>
    </recommendedName>
</protein>
<dbReference type="Gene3D" id="2.60.120.200">
    <property type="match status" value="1"/>
</dbReference>
<evidence type="ECO:0000256" key="5">
    <source>
        <dbReference type="ARBA" id="ARBA00023295"/>
    </source>
</evidence>
<keyword evidence="5" id="KW-0326">Glycosidase</keyword>
<dbReference type="EMBL" id="ML994638">
    <property type="protein sequence ID" value="KAF2184299.1"/>
    <property type="molecule type" value="Genomic_DNA"/>
</dbReference>
<keyword evidence="9" id="KW-1185">Reference proteome</keyword>
<dbReference type="Pfam" id="PF26113">
    <property type="entry name" value="GH16_XgeA"/>
    <property type="match status" value="1"/>
</dbReference>
<evidence type="ECO:0000313" key="8">
    <source>
        <dbReference type="EMBL" id="KAF2184299.1"/>
    </source>
</evidence>
<dbReference type="GO" id="GO:0052861">
    <property type="term" value="F:endo-1,3(4)-beta-glucanase activity"/>
    <property type="evidence" value="ECO:0007669"/>
    <property type="project" value="UniProtKB-EC"/>
</dbReference>
<evidence type="ECO:0000256" key="4">
    <source>
        <dbReference type="ARBA" id="ARBA00022801"/>
    </source>
</evidence>
<dbReference type="AlphaFoldDB" id="A0A6A6E149"/>
<dbReference type="InterPro" id="IPR013320">
    <property type="entry name" value="ConA-like_dom_sf"/>
</dbReference>
<dbReference type="EC" id="3.2.1.6" evidence="3"/>
<feature type="chain" id="PRO_5025480614" description="endo-1,3(4)-beta-glucanase" evidence="6">
    <location>
        <begin position="25"/>
        <end position="322"/>
    </location>
</feature>
<dbReference type="PANTHER" id="PTHR10963:SF24">
    <property type="entry name" value="GLYCOSIDASE C21B10.07-RELATED"/>
    <property type="match status" value="1"/>
</dbReference>
<keyword evidence="4 8" id="KW-0378">Hydrolase</keyword>